<dbReference type="PATRIC" id="fig|1618669.3.peg.143"/>
<sequence>MVYYELSMNALSSTAKKIDVVFNELSTAAVGLSEDEASARLQKFGSNQISGERIHWWQILYRQFNTPFIFLLIAAMALSLAMKEFINSIMILCFVVVNAVLGFVQEYHSERSLEFLKKYVVASARVRRAGQEVSIPCKDLVPGDIVIIEAGDIIPADLRLFVANDLAIDESILTGESAPVEKTADAFSKAASAYHEAANCAFTSTTVMSGKGVGVAIATGRVTALGDISRLTVETYHESSFQKGIAKFSKFILRMILVILVVLFGVNIFIKGGNANIFELLLFSVALAVSVVPEALPVVTTIALSRGAALMARHKVVVKRLSAVEDLGSIEVLCVDKTGTLTENHLTVRDVFGADRAKVLFSAALASSFLGEKKREPNNAFDLALWDALPAGERKTLSRYSKISDIPFDPVRRRNSVLIKTGSVCRLIVRGAPEVVARLCLNLPLSEKKKIDQWILNEGKVGNRVIAVAERSLSGRECHSVGDEGGLSFVGLISFVDPVKATAPSALAEAKKLGVQVKILTGDSREVAAAVAASVGLVRGNHEVITGEELDALATRAERQAAAEKMIVFARVSPRQKYEIIELLQNKFEVGFLGEGINDAPALKMANVGIVVDGASDIAREAADIVLLKRSLSVIIDGIREGREIFANTIKYIKATLISNFGNFFAIAVASLLIPYLPMLPAQILLLNLLSDFPMIAIAADTVDRDELRRPRSYNVREVVIISLILGAVSTVFDFIFFAVFNRQEPAILQTGWFIGSVLTELLLIFSIRTHFFFARAKPPRFILATLSVVACLAAIGIPYSAFGQNIFGFIPPNGRSLLLVLVIASSYFIVTETIKVLFYQSASHLKAVNHQAAILPSGLIN</sequence>
<evidence type="ECO:0000256" key="4">
    <source>
        <dbReference type="ARBA" id="ARBA00012786"/>
    </source>
</evidence>
<dbReference type="InterPro" id="IPR006415">
    <property type="entry name" value="P-type_ATPase_IIIB"/>
</dbReference>
<evidence type="ECO:0000313" key="20">
    <source>
        <dbReference type="EMBL" id="KKW09328.1"/>
    </source>
</evidence>
<dbReference type="SFLD" id="SFLDS00003">
    <property type="entry name" value="Haloacid_Dehalogenase"/>
    <property type="match status" value="1"/>
</dbReference>
<dbReference type="InterPro" id="IPR044492">
    <property type="entry name" value="P_typ_ATPase_HD_dom"/>
</dbReference>
<dbReference type="GO" id="GO:0005886">
    <property type="term" value="C:plasma membrane"/>
    <property type="evidence" value="ECO:0007669"/>
    <property type="project" value="UniProtKB-SubCell"/>
</dbReference>
<gene>
    <name evidence="20" type="ORF">UY44_C0003G0001</name>
</gene>
<keyword evidence="12" id="KW-0460">Magnesium</keyword>
<evidence type="ECO:0000256" key="6">
    <source>
        <dbReference type="ARBA" id="ARBA00022475"/>
    </source>
</evidence>
<dbReference type="Pfam" id="PF00690">
    <property type="entry name" value="Cation_ATPase_N"/>
    <property type="match status" value="1"/>
</dbReference>
<feature type="transmembrane region" description="Helical" evidence="18">
    <location>
        <begin position="719"/>
        <end position="741"/>
    </location>
</feature>
<comment type="caution">
    <text evidence="20">The sequence shown here is derived from an EMBL/GenBank/DDBJ whole genome shotgun (WGS) entry which is preliminary data.</text>
</comment>
<comment type="catalytic activity">
    <reaction evidence="17">
        <text>Mg(2+)(out) + ATP + H2O = Mg(2+)(in) + ADP + phosphate + H(+)</text>
        <dbReference type="Rhea" id="RHEA:10260"/>
        <dbReference type="ChEBI" id="CHEBI:15377"/>
        <dbReference type="ChEBI" id="CHEBI:15378"/>
        <dbReference type="ChEBI" id="CHEBI:18420"/>
        <dbReference type="ChEBI" id="CHEBI:30616"/>
        <dbReference type="ChEBI" id="CHEBI:43474"/>
        <dbReference type="ChEBI" id="CHEBI:456216"/>
        <dbReference type="EC" id="7.2.2.14"/>
    </reaction>
</comment>
<accession>A0A0G1VS41</accession>
<keyword evidence="8" id="KW-0597">Phosphoprotein</keyword>
<feature type="domain" description="Cation-transporting P-type ATPase N-terminal" evidence="19">
    <location>
        <begin position="12"/>
        <end position="84"/>
    </location>
</feature>
<evidence type="ECO:0000256" key="9">
    <source>
        <dbReference type="ARBA" id="ARBA00022692"/>
    </source>
</evidence>
<evidence type="ECO:0000256" key="12">
    <source>
        <dbReference type="ARBA" id="ARBA00022842"/>
    </source>
</evidence>
<dbReference type="InterPro" id="IPR036412">
    <property type="entry name" value="HAD-like_sf"/>
</dbReference>
<comment type="function">
    <text evidence="1">Mediates magnesium influx to the cytosol.</text>
</comment>
<dbReference type="SUPFAM" id="SSF81653">
    <property type="entry name" value="Calcium ATPase, transduction domain A"/>
    <property type="match status" value="1"/>
</dbReference>
<evidence type="ECO:0000256" key="7">
    <source>
        <dbReference type="ARBA" id="ARBA00022519"/>
    </source>
</evidence>
<feature type="transmembrane region" description="Helical" evidence="18">
    <location>
        <begin position="818"/>
        <end position="839"/>
    </location>
</feature>
<evidence type="ECO:0000256" key="16">
    <source>
        <dbReference type="ARBA" id="ARBA00029806"/>
    </source>
</evidence>
<dbReference type="NCBIfam" id="TIGR01524">
    <property type="entry name" value="ATPase-IIIB_Mg"/>
    <property type="match status" value="1"/>
</dbReference>
<dbReference type="SFLD" id="SFLDG00002">
    <property type="entry name" value="C1.7:_P-type_atpase_like"/>
    <property type="match status" value="1"/>
</dbReference>
<evidence type="ECO:0000256" key="13">
    <source>
        <dbReference type="ARBA" id="ARBA00022967"/>
    </source>
</evidence>
<keyword evidence="14 18" id="KW-1133">Transmembrane helix</keyword>
<keyword evidence="13" id="KW-1278">Translocase</keyword>
<dbReference type="InterPro" id="IPR018303">
    <property type="entry name" value="ATPase_P-typ_P_site"/>
</dbReference>
<reference evidence="20 21" key="1">
    <citation type="journal article" date="2015" name="Nature">
        <title>rRNA introns, odd ribosomes, and small enigmatic genomes across a large radiation of phyla.</title>
        <authorList>
            <person name="Brown C.T."/>
            <person name="Hug L.A."/>
            <person name="Thomas B.C."/>
            <person name="Sharon I."/>
            <person name="Castelle C.J."/>
            <person name="Singh A."/>
            <person name="Wilkins M.J."/>
            <person name="Williams K.H."/>
            <person name="Banfield J.F."/>
        </authorList>
    </citation>
    <scope>NUCLEOTIDE SEQUENCE [LARGE SCALE GENOMIC DNA]</scope>
</reference>
<dbReference type="Proteomes" id="UP000033965">
    <property type="component" value="Unassembled WGS sequence"/>
</dbReference>
<evidence type="ECO:0000256" key="8">
    <source>
        <dbReference type="ARBA" id="ARBA00022553"/>
    </source>
</evidence>
<feature type="transmembrane region" description="Helical" evidence="18">
    <location>
        <begin position="85"/>
        <end position="104"/>
    </location>
</feature>
<feature type="transmembrane region" description="Helical" evidence="18">
    <location>
        <begin position="652"/>
        <end position="674"/>
    </location>
</feature>
<comment type="subcellular location">
    <subcellularLocation>
        <location evidence="2">Cell inner membrane</location>
        <topology evidence="2">Multi-pass membrane protein</topology>
    </subcellularLocation>
</comment>
<dbReference type="InterPro" id="IPR023299">
    <property type="entry name" value="ATPase_P-typ_cyto_dom_N"/>
</dbReference>
<dbReference type="InterPro" id="IPR001757">
    <property type="entry name" value="P_typ_ATPase"/>
</dbReference>
<dbReference type="InterPro" id="IPR023214">
    <property type="entry name" value="HAD_sf"/>
</dbReference>
<dbReference type="Pfam" id="PF00702">
    <property type="entry name" value="Hydrolase"/>
    <property type="match status" value="1"/>
</dbReference>
<protein>
    <recommendedName>
        <fullName evidence="5">Magnesium-transporting ATPase, P-type 1</fullName>
        <ecNumber evidence="4">7.2.2.14</ecNumber>
    </recommendedName>
    <alternativeName>
        <fullName evidence="16">Mg(2+) transport ATPase, P-type 1</fullName>
    </alternativeName>
</protein>
<keyword evidence="11" id="KW-0067">ATP-binding</keyword>
<dbReference type="InterPro" id="IPR023298">
    <property type="entry name" value="ATPase_P-typ_TM_dom_sf"/>
</dbReference>
<dbReference type="Gene3D" id="3.40.1110.10">
    <property type="entry name" value="Calcium-transporting ATPase, cytoplasmic domain N"/>
    <property type="match status" value="1"/>
</dbReference>
<dbReference type="PRINTS" id="PR00119">
    <property type="entry name" value="CATATPASE"/>
</dbReference>
<feature type="transmembrane region" description="Helical" evidence="18">
    <location>
        <begin position="251"/>
        <end position="270"/>
    </location>
</feature>
<dbReference type="NCBIfam" id="TIGR01494">
    <property type="entry name" value="ATPase_P-type"/>
    <property type="match status" value="3"/>
</dbReference>
<evidence type="ECO:0000256" key="18">
    <source>
        <dbReference type="SAM" id="Phobius"/>
    </source>
</evidence>
<evidence type="ECO:0000313" key="21">
    <source>
        <dbReference type="Proteomes" id="UP000033965"/>
    </source>
</evidence>
<keyword evidence="6" id="KW-1003">Cell membrane</keyword>
<feature type="transmembrane region" description="Helical" evidence="18">
    <location>
        <begin position="753"/>
        <end position="775"/>
    </location>
</feature>
<dbReference type="PRINTS" id="PR00120">
    <property type="entry name" value="HATPASE"/>
</dbReference>
<keyword evidence="15 18" id="KW-0472">Membrane</keyword>
<feature type="transmembrane region" description="Helical" evidence="18">
    <location>
        <begin position="282"/>
        <end position="305"/>
    </location>
</feature>
<dbReference type="EC" id="7.2.2.14" evidence="4"/>
<evidence type="ECO:0000256" key="10">
    <source>
        <dbReference type="ARBA" id="ARBA00022741"/>
    </source>
</evidence>
<evidence type="ECO:0000256" key="2">
    <source>
        <dbReference type="ARBA" id="ARBA00004429"/>
    </source>
</evidence>
<dbReference type="GO" id="GO:0016887">
    <property type="term" value="F:ATP hydrolysis activity"/>
    <property type="evidence" value="ECO:0007669"/>
    <property type="project" value="InterPro"/>
</dbReference>
<dbReference type="AlphaFoldDB" id="A0A0G1VS41"/>
<dbReference type="InterPro" id="IPR006068">
    <property type="entry name" value="ATPase_P-typ_cation-transptr_C"/>
</dbReference>
<dbReference type="Gene3D" id="1.20.1110.10">
    <property type="entry name" value="Calcium-transporting ATPase, transmembrane domain"/>
    <property type="match status" value="1"/>
</dbReference>
<feature type="transmembrane region" description="Helical" evidence="18">
    <location>
        <begin position="680"/>
        <end position="699"/>
    </location>
</feature>
<dbReference type="Gene3D" id="2.70.150.10">
    <property type="entry name" value="Calcium-transporting ATPase, cytoplasmic transduction domain A"/>
    <property type="match status" value="1"/>
</dbReference>
<dbReference type="PANTHER" id="PTHR42861">
    <property type="entry name" value="CALCIUM-TRANSPORTING ATPASE"/>
    <property type="match status" value="1"/>
</dbReference>
<dbReference type="PROSITE" id="PS00154">
    <property type="entry name" value="ATPASE_E1_E2"/>
    <property type="match status" value="1"/>
</dbReference>
<dbReference type="SUPFAM" id="SSF81665">
    <property type="entry name" value="Calcium ATPase, transmembrane domain M"/>
    <property type="match status" value="1"/>
</dbReference>
<dbReference type="SMART" id="SM00831">
    <property type="entry name" value="Cation_ATPase_N"/>
    <property type="match status" value="1"/>
</dbReference>
<evidence type="ECO:0000256" key="3">
    <source>
        <dbReference type="ARBA" id="ARBA00008746"/>
    </source>
</evidence>
<dbReference type="InterPro" id="IPR004014">
    <property type="entry name" value="ATPase_P-typ_cation-transptr_N"/>
</dbReference>
<dbReference type="SFLD" id="SFLDF00027">
    <property type="entry name" value="p-type_atpase"/>
    <property type="match status" value="1"/>
</dbReference>
<evidence type="ECO:0000256" key="5">
    <source>
        <dbReference type="ARBA" id="ARBA00013555"/>
    </source>
</evidence>
<dbReference type="Pfam" id="PF00689">
    <property type="entry name" value="Cation_ATPase_C"/>
    <property type="match status" value="1"/>
</dbReference>
<dbReference type="EMBL" id="LCPZ01000003">
    <property type="protein sequence ID" value="KKW09328.1"/>
    <property type="molecule type" value="Genomic_DNA"/>
</dbReference>
<organism evidence="20 21">
    <name type="scientific">Candidatus Kaiserbacteria bacterium GW2011_GWA2_49_19</name>
    <dbReference type="NCBI Taxonomy" id="1618669"/>
    <lineage>
        <taxon>Bacteria</taxon>
        <taxon>Candidatus Kaiseribacteriota</taxon>
    </lineage>
</organism>
<keyword evidence="7" id="KW-0997">Cell inner membrane</keyword>
<feature type="transmembrane region" description="Helical" evidence="18">
    <location>
        <begin position="59"/>
        <end position="79"/>
    </location>
</feature>
<keyword evidence="10" id="KW-0547">Nucleotide-binding</keyword>
<evidence type="ECO:0000256" key="1">
    <source>
        <dbReference type="ARBA" id="ARBA00003954"/>
    </source>
</evidence>
<evidence type="ECO:0000259" key="19">
    <source>
        <dbReference type="SMART" id="SM00831"/>
    </source>
</evidence>
<evidence type="ECO:0000256" key="11">
    <source>
        <dbReference type="ARBA" id="ARBA00022840"/>
    </source>
</evidence>
<dbReference type="GO" id="GO:0005524">
    <property type="term" value="F:ATP binding"/>
    <property type="evidence" value="ECO:0007669"/>
    <property type="project" value="UniProtKB-KW"/>
</dbReference>
<dbReference type="InterPro" id="IPR059000">
    <property type="entry name" value="ATPase_P-type_domA"/>
</dbReference>
<dbReference type="GO" id="GO:0015444">
    <property type="term" value="F:P-type magnesium transporter activity"/>
    <property type="evidence" value="ECO:0007669"/>
    <property type="project" value="UniProtKB-EC"/>
</dbReference>
<evidence type="ECO:0000256" key="14">
    <source>
        <dbReference type="ARBA" id="ARBA00022989"/>
    </source>
</evidence>
<feature type="transmembrane region" description="Helical" evidence="18">
    <location>
        <begin position="782"/>
        <end position="803"/>
    </location>
</feature>
<evidence type="ECO:0000256" key="15">
    <source>
        <dbReference type="ARBA" id="ARBA00023136"/>
    </source>
</evidence>
<evidence type="ECO:0000256" key="17">
    <source>
        <dbReference type="ARBA" id="ARBA00047295"/>
    </source>
</evidence>
<comment type="similarity">
    <text evidence="3">Belongs to the cation transport ATPase (P-type) (TC 3.A.3) family. Type IIIB subfamily.</text>
</comment>
<proteinExistence type="inferred from homology"/>
<dbReference type="InterPro" id="IPR008250">
    <property type="entry name" value="ATPase_P-typ_transduc_dom_A_sf"/>
</dbReference>
<dbReference type="SUPFAM" id="SSF56784">
    <property type="entry name" value="HAD-like"/>
    <property type="match status" value="1"/>
</dbReference>
<name>A0A0G1VS41_9BACT</name>
<keyword evidence="9 18" id="KW-0812">Transmembrane</keyword>
<dbReference type="Pfam" id="PF00122">
    <property type="entry name" value="E1-E2_ATPase"/>
    <property type="match status" value="1"/>
</dbReference>
<dbReference type="Gene3D" id="3.40.50.1000">
    <property type="entry name" value="HAD superfamily/HAD-like"/>
    <property type="match status" value="1"/>
</dbReference>